<dbReference type="Proteomes" id="UP000800200">
    <property type="component" value="Unassembled WGS sequence"/>
</dbReference>
<dbReference type="CDD" id="cd00882">
    <property type="entry name" value="Ras_like_GTPase"/>
    <property type="match status" value="1"/>
</dbReference>
<dbReference type="GO" id="GO:0005525">
    <property type="term" value="F:GTP binding"/>
    <property type="evidence" value="ECO:0007669"/>
    <property type="project" value="InterPro"/>
</dbReference>
<dbReference type="InterPro" id="IPR006073">
    <property type="entry name" value="GTP-bd"/>
</dbReference>
<reference evidence="3" key="1">
    <citation type="journal article" date="2020" name="Stud. Mycol.">
        <title>101 Dothideomycetes genomes: a test case for predicting lifestyles and emergence of pathogens.</title>
        <authorList>
            <person name="Haridas S."/>
            <person name="Albert R."/>
            <person name="Binder M."/>
            <person name="Bloem J."/>
            <person name="Labutti K."/>
            <person name="Salamov A."/>
            <person name="Andreopoulos B."/>
            <person name="Baker S."/>
            <person name="Barry K."/>
            <person name="Bills G."/>
            <person name="Bluhm B."/>
            <person name="Cannon C."/>
            <person name="Castanera R."/>
            <person name="Culley D."/>
            <person name="Daum C."/>
            <person name="Ezra D."/>
            <person name="Gonzalez J."/>
            <person name="Henrissat B."/>
            <person name="Kuo A."/>
            <person name="Liang C."/>
            <person name="Lipzen A."/>
            <person name="Lutzoni F."/>
            <person name="Magnuson J."/>
            <person name="Mondo S."/>
            <person name="Nolan M."/>
            <person name="Ohm R."/>
            <person name="Pangilinan J."/>
            <person name="Park H.-J."/>
            <person name="Ramirez L."/>
            <person name="Alfaro M."/>
            <person name="Sun H."/>
            <person name="Tritt A."/>
            <person name="Yoshinaga Y."/>
            <person name="Zwiers L.-H."/>
            <person name="Turgeon B."/>
            <person name="Goodwin S."/>
            <person name="Spatafora J."/>
            <person name="Crous P."/>
            <person name="Grigoriev I."/>
        </authorList>
    </citation>
    <scope>NUCLEOTIDE SEQUENCE</scope>
    <source>
        <strain evidence="3">CBS 207.26</strain>
    </source>
</reference>
<accession>A0A6A6DBE0</accession>
<dbReference type="InterPro" id="IPR027417">
    <property type="entry name" value="P-loop_NTPase"/>
</dbReference>
<gene>
    <name evidence="3" type="ORF">K469DRAFT_684830</name>
</gene>
<dbReference type="Gene3D" id="3.40.50.300">
    <property type="entry name" value="P-loop containing nucleotide triphosphate hydrolases"/>
    <property type="match status" value="1"/>
</dbReference>
<dbReference type="AlphaFoldDB" id="A0A6A6DBE0"/>
<dbReference type="SUPFAM" id="SSF52540">
    <property type="entry name" value="P-loop containing nucleoside triphosphate hydrolases"/>
    <property type="match status" value="1"/>
</dbReference>
<feature type="domain" description="G" evidence="2">
    <location>
        <begin position="36"/>
        <end position="102"/>
    </location>
</feature>
<feature type="region of interest" description="Disordered" evidence="1">
    <location>
        <begin position="1"/>
        <end position="24"/>
    </location>
</feature>
<organism evidence="3 4">
    <name type="scientific">Zopfia rhizophila CBS 207.26</name>
    <dbReference type="NCBI Taxonomy" id="1314779"/>
    <lineage>
        <taxon>Eukaryota</taxon>
        <taxon>Fungi</taxon>
        <taxon>Dikarya</taxon>
        <taxon>Ascomycota</taxon>
        <taxon>Pezizomycotina</taxon>
        <taxon>Dothideomycetes</taxon>
        <taxon>Dothideomycetes incertae sedis</taxon>
        <taxon>Zopfiaceae</taxon>
        <taxon>Zopfia</taxon>
    </lineage>
</organism>
<evidence type="ECO:0000313" key="3">
    <source>
        <dbReference type="EMBL" id="KAF2174956.1"/>
    </source>
</evidence>
<evidence type="ECO:0000259" key="2">
    <source>
        <dbReference type="Pfam" id="PF01926"/>
    </source>
</evidence>
<proteinExistence type="predicted"/>
<protein>
    <recommendedName>
        <fullName evidence="2">G domain-containing protein</fullName>
    </recommendedName>
</protein>
<dbReference type="EMBL" id="ML994758">
    <property type="protein sequence ID" value="KAF2174956.1"/>
    <property type="molecule type" value="Genomic_DNA"/>
</dbReference>
<feature type="region of interest" description="Disordered" evidence="1">
    <location>
        <begin position="274"/>
        <end position="294"/>
    </location>
</feature>
<keyword evidence="4" id="KW-1185">Reference proteome</keyword>
<name>A0A6A6DBE0_9PEZI</name>
<dbReference type="OrthoDB" id="8954335at2759"/>
<evidence type="ECO:0000313" key="4">
    <source>
        <dbReference type="Proteomes" id="UP000800200"/>
    </source>
</evidence>
<dbReference type="Pfam" id="PF01926">
    <property type="entry name" value="MMR_HSR1"/>
    <property type="match status" value="1"/>
</dbReference>
<evidence type="ECO:0000256" key="1">
    <source>
        <dbReference type="SAM" id="MobiDB-lite"/>
    </source>
</evidence>
<sequence>MTADSNSRRPSRTNTGFGELPKIPEPPDIEPEDIVIAVMGITGAGKTTFVNYLTEHDLKIGYGLEPCTQSVQVVPCSIEHRNKIWLVDTPGFDDTFKTDADILKEVANWLNTAYRMKIKLTGIIYLHRIMDVRVGGVATRNLRMFKKLCGDDGLGSVVLATTMWSSVTSEGVGKRREAELESSPVFWKHMVDHGSKVFRQDKGGKSALEIVQYLIQKRRPVTLDIQREMVDQNMKLGQTGAGSEVASEVEKARQHYEKRLQEIRKELEDAMRERDNERREELEEMKEEFENKMGRGQEEFRKLQADSEQLNQEMKERYEKEIKDLADRIQEKDKMILEAQTEKDQWKRDHEHDLEMEKLKLQMKWKEQYYKMVYATRCIVM</sequence>